<proteinExistence type="predicted"/>
<evidence type="ECO:0000313" key="1">
    <source>
        <dbReference type="EMBL" id="XDJ45366.1"/>
    </source>
</evidence>
<sequence>MDPHHSRGDTAGMDTETRHELMDEAERLAIDAFGENVEVEHIEAVFERLALHWRWGLPADGAVTVH</sequence>
<dbReference type="RefSeq" id="WP_368647945.1">
    <property type="nucleotide sequence ID" value="NZ_CP158253.1"/>
</dbReference>
<organism evidence="1">
    <name type="scientific">Castellaniella ginsengisoli</name>
    <dbReference type="NCBI Taxonomy" id="546114"/>
    <lineage>
        <taxon>Bacteria</taxon>
        <taxon>Pseudomonadati</taxon>
        <taxon>Pseudomonadota</taxon>
        <taxon>Betaproteobacteria</taxon>
        <taxon>Burkholderiales</taxon>
        <taxon>Alcaligenaceae</taxon>
        <taxon>Castellaniella</taxon>
    </lineage>
</organism>
<gene>
    <name evidence="1" type="ORF">ABRZ02_03510</name>
</gene>
<dbReference type="AlphaFoldDB" id="A0AB39CU07"/>
<name>A0AB39CU07_9BURK</name>
<accession>A0AB39CU07</accession>
<reference evidence="1" key="1">
    <citation type="submission" date="2024-05" db="EMBL/GenBank/DDBJ databases">
        <authorList>
            <person name="Luo Y.-C."/>
            <person name="Nicholds J."/>
            <person name="Mortimer T."/>
            <person name="Maboni G."/>
        </authorList>
    </citation>
    <scope>NUCLEOTIDE SEQUENCE</scope>
    <source>
        <strain evidence="1">153271</strain>
    </source>
</reference>
<protein>
    <submittedName>
        <fullName evidence="1">Uncharacterized protein</fullName>
    </submittedName>
</protein>
<dbReference type="EMBL" id="CP158253">
    <property type="protein sequence ID" value="XDJ45366.1"/>
    <property type="molecule type" value="Genomic_DNA"/>
</dbReference>